<evidence type="ECO:0000256" key="5">
    <source>
        <dbReference type="RuleBase" id="RU361277"/>
    </source>
</evidence>
<reference evidence="8 9" key="1">
    <citation type="submission" date="2019-02" db="EMBL/GenBank/DDBJ databases">
        <title>Deep-cultivation of Planctomycetes and their phenomic and genomic characterization uncovers novel biology.</title>
        <authorList>
            <person name="Wiegand S."/>
            <person name="Jogler M."/>
            <person name="Boedeker C."/>
            <person name="Pinto D."/>
            <person name="Vollmers J."/>
            <person name="Rivas-Marin E."/>
            <person name="Kohn T."/>
            <person name="Peeters S.H."/>
            <person name="Heuer A."/>
            <person name="Rast P."/>
            <person name="Oberbeckmann S."/>
            <person name="Bunk B."/>
            <person name="Jeske O."/>
            <person name="Meyerdierks A."/>
            <person name="Storesund J.E."/>
            <person name="Kallscheuer N."/>
            <person name="Luecker S."/>
            <person name="Lage O.M."/>
            <person name="Pohl T."/>
            <person name="Merkel B.J."/>
            <person name="Hornburger P."/>
            <person name="Mueller R.-W."/>
            <person name="Bruemmer F."/>
            <person name="Labrenz M."/>
            <person name="Spormann A.M."/>
            <person name="Op den Camp H."/>
            <person name="Overmann J."/>
            <person name="Amann R."/>
            <person name="Jetten M.S.M."/>
            <person name="Mascher T."/>
            <person name="Medema M.H."/>
            <person name="Devos D.P."/>
            <person name="Kaster A.-K."/>
            <person name="Ovreas L."/>
            <person name="Rohde M."/>
            <person name="Galperin M.Y."/>
            <person name="Jogler C."/>
        </authorList>
    </citation>
    <scope>NUCLEOTIDE SEQUENCE [LARGE SCALE GENOMIC DNA]</scope>
    <source>
        <strain evidence="8 9">K23_9</strain>
    </source>
</reference>
<dbReference type="PANTHER" id="PTHR42813:SF2">
    <property type="entry name" value="DEHYDROGENASE, ZINC-CONTAINING, PUTATIVE (AFU_ORTHOLOGUE AFUA_2G02810)-RELATED"/>
    <property type="match status" value="1"/>
</dbReference>
<dbReference type="InterPro" id="IPR011032">
    <property type="entry name" value="GroES-like_sf"/>
</dbReference>
<evidence type="ECO:0000256" key="4">
    <source>
        <dbReference type="ARBA" id="ARBA00023002"/>
    </source>
</evidence>
<dbReference type="PROSITE" id="PS00059">
    <property type="entry name" value="ADH_ZINC"/>
    <property type="match status" value="1"/>
</dbReference>
<dbReference type="Gene3D" id="3.40.50.720">
    <property type="entry name" value="NAD(P)-binding Rossmann-like Domain"/>
    <property type="match status" value="1"/>
</dbReference>
<keyword evidence="4 8" id="KW-0560">Oxidoreductase</keyword>
<dbReference type="InterPro" id="IPR002328">
    <property type="entry name" value="ADH_Zn_CS"/>
</dbReference>
<dbReference type="EC" id="1.1.1.80" evidence="8"/>
<evidence type="ECO:0000313" key="8">
    <source>
        <dbReference type="EMBL" id="QDT08445.1"/>
    </source>
</evidence>
<dbReference type="RefSeq" id="WP_145415988.1">
    <property type="nucleotide sequence ID" value="NZ_CP036526.1"/>
</dbReference>
<comment type="cofactor">
    <cofactor evidence="1 5">
        <name>Zn(2+)</name>
        <dbReference type="ChEBI" id="CHEBI:29105"/>
    </cofactor>
</comment>
<comment type="similarity">
    <text evidence="5">Belongs to the zinc-containing alcohol dehydrogenase family.</text>
</comment>
<proteinExistence type="inferred from homology"/>
<keyword evidence="2 5" id="KW-0479">Metal-binding</keyword>
<dbReference type="OrthoDB" id="239596at2"/>
<dbReference type="PANTHER" id="PTHR42813">
    <property type="entry name" value="ZINC-TYPE ALCOHOL DEHYDROGENASE-LIKE"/>
    <property type="match status" value="1"/>
</dbReference>
<feature type="domain" description="Alcohol dehydrogenase-like C-terminal" evidence="6">
    <location>
        <begin position="181"/>
        <end position="301"/>
    </location>
</feature>
<accession>A0A517NMU7</accession>
<gene>
    <name evidence="8" type="primary">adh_1</name>
    <name evidence="8" type="ORF">K239x_03840</name>
</gene>
<evidence type="ECO:0000256" key="1">
    <source>
        <dbReference type="ARBA" id="ARBA00001947"/>
    </source>
</evidence>
<evidence type="ECO:0000256" key="3">
    <source>
        <dbReference type="ARBA" id="ARBA00022833"/>
    </source>
</evidence>
<dbReference type="EMBL" id="CP036526">
    <property type="protein sequence ID" value="QDT08445.1"/>
    <property type="molecule type" value="Genomic_DNA"/>
</dbReference>
<dbReference type="Proteomes" id="UP000319817">
    <property type="component" value="Chromosome"/>
</dbReference>
<evidence type="ECO:0000259" key="7">
    <source>
        <dbReference type="Pfam" id="PF08240"/>
    </source>
</evidence>
<name>A0A517NMU7_9BACT</name>
<keyword evidence="3 5" id="KW-0862">Zinc</keyword>
<dbReference type="InterPro" id="IPR013149">
    <property type="entry name" value="ADH-like_C"/>
</dbReference>
<organism evidence="8 9">
    <name type="scientific">Stieleria marina</name>
    <dbReference type="NCBI Taxonomy" id="1930275"/>
    <lineage>
        <taxon>Bacteria</taxon>
        <taxon>Pseudomonadati</taxon>
        <taxon>Planctomycetota</taxon>
        <taxon>Planctomycetia</taxon>
        <taxon>Pirellulales</taxon>
        <taxon>Pirellulaceae</taxon>
        <taxon>Stieleria</taxon>
    </lineage>
</organism>
<dbReference type="GO" id="GO:0008270">
    <property type="term" value="F:zinc ion binding"/>
    <property type="evidence" value="ECO:0007669"/>
    <property type="project" value="InterPro"/>
</dbReference>
<dbReference type="SUPFAM" id="SSF51735">
    <property type="entry name" value="NAD(P)-binding Rossmann-fold domains"/>
    <property type="match status" value="1"/>
</dbReference>
<evidence type="ECO:0000313" key="9">
    <source>
        <dbReference type="Proteomes" id="UP000319817"/>
    </source>
</evidence>
<evidence type="ECO:0000256" key="2">
    <source>
        <dbReference type="ARBA" id="ARBA00022723"/>
    </source>
</evidence>
<dbReference type="Pfam" id="PF08240">
    <property type="entry name" value="ADH_N"/>
    <property type="match status" value="1"/>
</dbReference>
<dbReference type="GO" id="GO:0050009">
    <property type="term" value="F:isopropanol dehydrogenase (NADP+) activity"/>
    <property type="evidence" value="ECO:0007669"/>
    <property type="project" value="UniProtKB-EC"/>
</dbReference>
<keyword evidence="9" id="KW-1185">Reference proteome</keyword>
<evidence type="ECO:0000259" key="6">
    <source>
        <dbReference type="Pfam" id="PF00107"/>
    </source>
</evidence>
<dbReference type="Gene3D" id="3.90.180.10">
    <property type="entry name" value="Medium-chain alcohol dehydrogenases, catalytic domain"/>
    <property type="match status" value="1"/>
</dbReference>
<dbReference type="SUPFAM" id="SSF50129">
    <property type="entry name" value="GroES-like"/>
    <property type="match status" value="1"/>
</dbReference>
<dbReference type="InterPro" id="IPR036291">
    <property type="entry name" value="NAD(P)-bd_dom_sf"/>
</dbReference>
<sequence length="348" mass="37195">MKAVCFESVQKVSQRDIPDPIIEDSGDAIVQVNLAGLCGSDLHPFFGRELGIAPGTVMGHEFVGKVVELGAAVKNFQTGDRICSPFTTNCGRCLPCQNGLTSRCDRGQLFGWREQGTGLHGGQSQYVRVPLADSTLMKIPSNMSDDIALLLGDNLSTGFFCAEMAGIQPAGVYVVIGCGTVGLLAIQAAKILGANTVIAVDPLDSRRQIARQIGAITCDNLNDVSQLVADHTGARGADAVMELVGLPNAQKMAIDLLSVGGTLSVIGCHCSPNFAFSPAQAYDKNLTYRTGRCPARHYMGQLASRLAQQPMNLDWAITHRFGIHDAEAAYETFAYRKDDCVKAVIEFP</sequence>
<dbReference type="AlphaFoldDB" id="A0A517NMU7"/>
<protein>
    <submittedName>
        <fullName evidence="8">NADP-dependent isopropanol dehydrogenase</fullName>
        <ecNumber evidence="8">1.1.1.80</ecNumber>
    </submittedName>
</protein>
<feature type="domain" description="Alcohol dehydrogenase-like N-terminal" evidence="7">
    <location>
        <begin position="25"/>
        <end position="140"/>
    </location>
</feature>
<dbReference type="InterPro" id="IPR013154">
    <property type="entry name" value="ADH-like_N"/>
</dbReference>
<dbReference type="Pfam" id="PF00107">
    <property type="entry name" value="ADH_zinc_N"/>
    <property type="match status" value="1"/>
</dbReference>